<dbReference type="SUPFAM" id="SSF54593">
    <property type="entry name" value="Glyoxalase/Bleomycin resistance protein/Dihydroxybiphenyl dioxygenase"/>
    <property type="match status" value="1"/>
</dbReference>
<organism evidence="3 4">
    <name type="scientific">Rubellimicrobium roseum</name>
    <dbReference type="NCBI Taxonomy" id="687525"/>
    <lineage>
        <taxon>Bacteria</taxon>
        <taxon>Pseudomonadati</taxon>
        <taxon>Pseudomonadota</taxon>
        <taxon>Alphaproteobacteria</taxon>
        <taxon>Rhodobacterales</taxon>
        <taxon>Roseobacteraceae</taxon>
        <taxon>Rubellimicrobium</taxon>
    </lineage>
</organism>
<evidence type="ECO:0000256" key="1">
    <source>
        <dbReference type="SAM" id="MobiDB-lite"/>
    </source>
</evidence>
<dbReference type="RefSeq" id="WP_139082212.1">
    <property type="nucleotide sequence ID" value="NZ_VDFV01000020.1"/>
</dbReference>
<protein>
    <submittedName>
        <fullName evidence="3">VOC family protein</fullName>
    </submittedName>
</protein>
<dbReference type="PANTHER" id="PTHR33990:SF1">
    <property type="entry name" value="PROTEIN YJDN"/>
    <property type="match status" value="1"/>
</dbReference>
<evidence type="ECO:0000313" key="4">
    <source>
        <dbReference type="Proteomes" id="UP000305709"/>
    </source>
</evidence>
<dbReference type="CDD" id="cd06588">
    <property type="entry name" value="PhnB_like"/>
    <property type="match status" value="1"/>
</dbReference>
<proteinExistence type="predicted"/>
<dbReference type="InterPro" id="IPR029068">
    <property type="entry name" value="Glyas_Bleomycin-R_OHBP_Dase"/>
</dbReference>
<name>A0A5C4NEZ8_9RHOB</name>
<sequence>MPTIPYLHFRGDCAEALAFYAGALGGTDLALLRYADSPNASEAAKGSDRVMHGQLRLGDGMLMASDVPPGMEGHPQQGVSVMQTFPEPAAAHQAFDRLTDGGTVIQPFAPTFFSRGFGMVRDRFGTHWIISTAPEAASQSADPAAVAETEAHPT</sequence>
<dbReference type="Proteomes" id="UP000305709">
    <property type="component" value="Unassembled WGS sequence"/>
</dbReference>
<dbReference type="Pfam" id="PF00903">
    <property type="entry name" value="Glyoxalase"/>
    <property type="match status" value="1"/>
</dbReference>
<dbReference type="PANTHER" id="PTHR33990">
    <property type="entry name" value="PROTEIN YJDN-RELATED"/>
    <property type="match status" value="1"/>
</dbReference>
<feature type="compositionally biased region" description="Low complexity" evidence="1">
    <location>
        <begin position="135"/>
        <end position="148"/>
    </location>
</feature>
<reference evidence="3 4" key="1">
    <citation type="submission" date="2019-06" db="EMBL/GenBank/DDBJ databases">
        <authorList>
            <person name="Jiang L."/>
        </authorList>
    </citation>
    <scope>NUCLEOTIDE SEQUENCE [LARGE SCALE GENOMIC DNA]</scope>
    <source>
        <strain evidence="3 4">YIM 48858</strain>
    </source>
</reference>
<evidence type="ECO:0000259" key="2">
    <source>
        <dbReference type="Pfam" id="PF00903"/>
    </source>
</evidence>
<keyword evidence="4" id="KW-1185">Reference proteome</keyword>
<feature type="region of interest" description="Disordered" evidence="1">
    <location>
        <begin position="135"/>
        <end position="154"/>
    </location>
</feature>
<dbReference type="AlphaFoldDB" id="A0A5C4NEZ8"/>
<feature type="domain" description="Glyoxalase/fosfomycin resistance/dioxygenase" evidence="2">
    <location>
        <begin position="9"/>
        <end position="128"/>
    </location>
</feature>
<comment type="caution">
    <text evidence="3">The sequence shown here is derived from an EMBL/GenBank/DDBJ whole genome shotgun (WGS) entry which is preliminary data.</text>
</comment>
<accession>A0A5C4NEZ8</accession>
<dbReference type="Gene3D" id="3.10.180.10">
    <property type="entry name" value="2,3-Dihydroxybiphenyl 1,2-Dioxygenase, domain 1"/>
    <property type="match status" value="1"/>
</dbReference>
<dbReference type="OrthoDB" id="9795306at2"/>
<dbReference type="InterPro" id="IPR004360">
    <property type="entry name" value="Glyas_Fos-R_dOase_dom"/>
</dbReference>
<evidence type="ECO:0000313" key="3">
    <source>
        <dbReference type="EMBL" id="TNC69822.1"/>
    </source>
</evidence>
<gene>
    <name evidence="3" type="ORF">FHG71_13465</name>
</gene>
<dbReference type="EMBL" id="VDFV01000020">
    <property type="protein sequence ID" value="TNC69822.1"/>
    <property type="molecule type" value="Genomic_DNA"/>
</dbReference>
<dbReference type="InterPro" id="IPR028973">
    <property type="entry name" value="PhnB-like"/>
</dbReference>